<sequence length="62" mass="6911">TIFEYMDINDKTGQVVCPACPVCFRNVLVFWFLAVICFPFAFPVFRSRSGGLPSGCAPSREC</sequence>
<keyword evidence="1" id="KW-0472">Membrane</keyword>
<evidence type="ECO:0000313" key="3">
    <source>
        <dbReference type="Proteomes" id="UP000004982"/>
    </source>
</evidence>
<comment type="caution">
    <text evidence="2">The sequence shown here is derived from an EMBL/GenBank/DDBJ whole genome shotgun (WGS) entry which is preliminary data.</text>
</comment>
<evidence type="ECO:0000313" key="2">
    <source>
        <dbReference type="EMBL" id="EGQ73988.1"/>
    </source>
</evidence>
<protein>
    <submittedName>
        <fullName evidence="2">Uncharacterized protein</fullName>
    </submittedName>
</protein>
<gene>
    <name evidence="2" type="ORF">HMPREF9418_2931</name>
</gene>
<proteinExistence type="predicted"/>
<name>A0AA36UFP8_9NEIS</name>
<keyword evidence="1" id="KW-0812">Transmembrane</keyword>
<feature type="non-terminal residue" evidence="2">
    <location>
        <position position="1"/>
    </location>
</feature>
<feature type="transmembrane region" description="Helical" evidence="1">
    <location>
        <begin position="28"/>
        <end position="45"/>
    </location>
</feature>
<dbReference type="AlphaFoldDB" id="A0AA36UFP8"/>
<reference evidence="2 3" key="1">
    <citation type="submission" date="2011-05" db="EMBL/GenBank/DDBJ databases">
        <authorList>
            <person name="Muzny D."/>
            <person name="Qin X."/>
            <person name="Deng J."/>
            <person name="Jiang H."/>
            <person name="Liu Y."/>
            <person name="Qu J."/>
            <person name="Song X.-Z."/>
            <person name="Zhang L."/>
            <person name="Thornton R."/>
            <person name="Coyle M."/>
            <person name="Francisco L."/>
            <person name="Jackson L."/>
            <person name="Javaid M."/>
            <person name="Korchina V."/>
            <person name="Kovar C."/>
            <person name="Mata R."/>
            <person name="Mathew T."/>
            <person name="Ngo R."/>
            <person name="Nguyen L."/>
            <person name="Nguyen N."/>
            <person name="Okwuonu G."/>
            <person name="Ongeri F."/>
            <person name="Pham C."/>
            <person name="Simmons D."/>
            <person name="Wilczek-Boney K."/>
            <person name="Hale W."/>
            <person name="Jakkamsetti A."/>
            <person name="Pham P."/>
            <person name="Ruth R."/>
            <person name="San Lucas F."/>
            <person name="Warren J."/>
            <person name="Zhang J."/>
            <person name="Zhao Z."/>
            <person name="Zhou C."/>
            <person name="Zhu D."/>
            <person name="Lee S."/>
            <person name="Bess C."/>
            <person name="Blankenburg K."/>
            <person name="Forbes L."/>
            <person name="Fu Q."/>
            <person name="Gubbala S."/>
            <person name="Hirani K."/>
            <person name="Jayaseelan J.C."/>
            <person name="Lara F."/>
            <person name="Munidasa M."/>
            <person name="Palculict T."/>
            <person name="Patil S."/>
            <person name="Pu L.-L."/>
            <person name="Saada N."/>
            <person name="Tang L."/>
            <person name="Weissenberger G."/>
            <person name="Zhu Y."/>
            <person name="Hemphill L."/>
            <person name="Shang Y."/>
            <person name="Youmans B."/>
            <person name="Ayvaz T."/>
            <person name="Ross M."/>
            <person name="Santibanez J."/>
            <person name="Aqrawi P."/>
            <person name="Gross S."/>
            <person name="Joshi V."/>
            <person name="Fowler G."/>
            <person name="Nazareth L."/>
            <person name="Reid J."/>
            <person name="Worley K."/>
            <person name="Petrosino J."/>
            <person name="Highlander S."/>
            <person name="Gibbs R."/>
        </authorList>
    </citation>
    <scope>NUCLEOTIDE SEQUENCE [LARGE SCALE GENOMIC DNA]</scope>
    <source>
        <strain evidence="2 3">ATCC 33926</strain>
    </source>
</reference>
<dbReference type="Proteomes" id="UP000004982">
    <property type="component" value="Unassembled WGS sequence"/>
</dbReference>
<keyword evidence="1" id="KW-1133">Transmembrane helix</keyword>
<organism evidence="2 3">
    <name type="scientific">Neisseria macacae ATCC 33926</name>
    <dbReference type="NCBI Taxonomy" id="997348"/>
    <lineage>
        <taxon>Bacteria</taxon>
        <taxon>Pseudomonadati</taxon>
        <taxon>Pseudomonadota</taxon>
        <taxon>Betaproteobacteria</taxon>
        <taxon>Neisseriales</taxon>
        <taxon>Neisseriaceae</taxon>
        <taxon>Neisseria</taxon>
    </lineage>
</organism>
<dbReference type="EMBL" id="AFQE01000155">
    <property type="protein sequence ID" value="EGQ73988.1"/>
    <property type="molecule type" value="Genomic_DNA"/>
</dbReference>
<evidence type="ECO:0000256" key="1">
    <source>
        <dbReference type="SAM" id="Phobius"/>
    </source>
</evidence>
<accession>A0AA36UFP8</accession>